<proteinExistence type="predicted"/>
<keyword evidence="3" id="KW-0697">Rotamase</keyword>
<dbReference type="InterPro" id="IPR020892">
    <property type="entry name" value="Cyclophilin-type_PPIase_CS"/>
</dbReference>
<feature type="compositionally biased region" description="Polar residues" evidence="5">
    <location>
        <begin position="307"/>
        <end position="317"/>
    </location>
</feature>
<dbReference type="KEGG" id="epa:110254579"/>
<accession>A0A913YA60</accession>
<dbReference type="Pfam" id="PF00160">
    <property type="entry name" value="Pro_isomerase"/>
    <property type="match status" value="1"/>
</dbReference>
<dbReference type="OMA" id="HYRNPPR"/>
<dbReference type="PANTHER" id="PTHR11071">
    <property type="entry name" value="PEPTIDYL-PROLYL CIS-TRANS ISOMERASE"/>
    <property type="match status" value="1"/>
</dbReference>
<feature type="compositionally biased region" description="Basic and acidic residues" evidence="5">
    <location>
        <begin position="232"/>
        <end position="253"/>
    </location>
</feature>
<feature type="compositionally biased region" description="Basic residues" evidence="5">
    <location>
        <begin position="370"/>
        <end position="379"/>
    </location>
</feature>
<dbReference type="PROSITE" id="PS50072">
    <property type="entry name" value="CSA_PPIASE_2"/>
    <property type="match status" value="1"/>
</dbReference>
<dbReference type="InterPro" id="IPR029000">
    <property type="entry name" value="Cyclophilin-like_dom_sf"/>
</dbReference>
<dbReference type="PROSITE" id="PS00170">
    <property type="entry name" value="CSA_PPIASE_1"/>
    <property type="match status" value="1"/>
</dbReference>
<dbReference type="FunFam" id="2.40.100.10:FF:000005">
    <property type="entry name" value="Peptidyl-prolyl cis-trans isomerase G"/>
    <property type="match status" value="1"/>
</dbReference>
<dbReference type="GeneID" id="110254579"/>
<dbReference type="OrthoDB" id="5988895at2759"/>
<feature type="compositionally biased region" description="Basic residues" evidence="5">
    <location>
        <begin position="490"/>
        <end position="501"/>
    </location>
</feature>
<dbReference type="InterPro" id="IPR002130">
    <property type="entry name" value="Cyclophilin-type_PPIase_dom"/>
</dbReference>
<dbReference type="EC" id="5.2.1.8" evidence="2"/>
<feature type="compositionally biased region" description="Basic and acidic residues" evidence="5">
    <location>
        <begin position="522"/>
        <end position="547"/>
    </location>
</feature>
<evidence type="ECO:0000256" key="4">
    <source>
        <dbReference type="ARBA" id="ARBA00023235"/>
    </source>
</evidence>
<evidence type="ECO:0000256" key="3">
    <source>
        <dbReference type="ARBA" id="ARBA00023110"/>
    </source>
</evidence>
<feature type="compositionally biased region" description="Basic residues" evidence="5">
    <location>
        <begin position="510"/>
        <end position="521"/>
    </location>
</feature>
<comment type="catalytic activity">
    <reaction evidence="1">
        <text>[protein]-peptidylproline (omega=180) = [protein]-peptidylproline (omega=0)</text>
        <dbReference type="Rhea" id="RHEA:16237"/>
        <dbReference type="Rhea" id="RHEA-COMP:10747"/>
        <dbReference type="Rhea" id="RHEA-COMP:10748"/>
        <dbReference type="ChEBI" id="CHEBI:83833"/>
        <dbReference type="ChEBI" id="CHEBI:83834"/>
        <dbReference type="EC" id="5.2.1.8"/>
    </reaction>
</comment>
<dbReference type="GO" id="GO:0003755">
    <property type="term" value="F:peptidyl-prolyl cis-trans isomerase activity"/>
    <property type="evidence" value="ECO:0007669"/>
    <property type="project" value="UniProtKB-KW"/>
</dbReference>
<keyword evidence="4" id="KW-0413">Isomerase</keyword>
<organism evidence="7 8">
    <name type="scientific">Exaiptasia diaphana</name>
    <name type="common">Tropical sea anemone</name>
    <name type="synonym">Aiptasia pulchella</name>
    <dbReference type="NCBI Taxonomy" id="2652724"/>
    <lineage>
        <taxon>Eukaryota</taxon>
        <taxon>Metazoa</taxon>
        <taxon>Cnidaria</taxon>
        <taxon>Anthozoa</taxon>
        <taxon>Hexacorallia</taxon>
        <taxon>Actiniaria</taxon>
        <taxon>Aiptasiidae</taxon>
        <taxon>Exaiptasia</taxon>
    </lineage>
</organism>
<evidence type="ECO:0000313" key="8">
    <source>
        <dbReference type="Proteomes" id="UP000887567"/>
    </source>
</evidence>
<dbReference type="RefSeq" id="XP_020917244.1">
    <property type="nucleotide sequence ID" value="XM_021061585.2"/>
</dbReference>
<feature type="compositionally biased region" description="Basic residues" evidence="5">
    <location>
        <begin position="548"/>
        <end position="559"/>
    </location>
</feature>
<feature type="domain" description="PPIase cyclophilin-type" evidence="6">
    <location>
        <begin position="14"/>
        <end position="179"/>
    </location>
</feature>
<dbReference type="AlphaFoldDB" id="A0A913YA60"/>
<name>A0A913YA60_EXADI</name>
<dbReference type="GO" id="GO:0005739">
    <property type="term" value="C:mitochondrion"/>
    <property type="evidence" value="ECO:0007669"/>
    <property type="project" value="TreeGrafter"/>
</dbReference>
<feature type="compositionally biased region" description="Low complexity" evidence="5">
    <location>
        <begin position="479"/>
        <end position="489"/>
    </location>
</feature>
<feature type="region of interest" description="Disordered" evidence="5">
    <location>
        <begin position="183"/>
        <end position="632"/>
    </location>
</feature>
<reference evidence="7" key="1">
    <citation type="submission" date="2022-11" db="UniProtKB">
        <authorList>
            <consortium name="EnsemblMetazoa"/>
        </authorList>
    </citation>
    <scope>IDENTIFICATION</scope>
</reference>
<dbReference type="GO" id="GO:0006457">
    <property type="term" value="P:protein folding"/>
    <property type="evidence" value="ECO:0007669"/>
    <property type="project" value="InterPro"/>
</dbReference>
<evidence type="ECO:0000256" key="2">
    <source>
        <dbReference type="ARBA" id="ARBA00013194"/>
    </source>
</evidence>
<sequence>MAVPKAKGYRPRCFFDVSVNGQKAGRIIFELFADICPKTCENFRSLCTGEAGLGKATGKQLHYKGCPFHRVVKDFMIQGGDFTAGNGTGGESIYGGTFDDECFVLKHDKPMLLSMANRGPNTNGSQFFITTQPAPHLNGIHVVFGHVIVGVELISDIENQPTNDKSRPLADIRVENCGELIPKSKVKEKQKKQLASSSEESESGSESSDSESRKQKQKQKRKEKSKVKKGKKTESADESNRAEENEKTIDGKEPVPFSENPLYIPTVSIDTVPDVPSSKFLMRRSRTPSPVRERRKGKSPPGYKAPPTSSTKRVSNSGRILRGRGRMRYRTPPPEGSQQSRSLSQSRSRSRSPQRRRPRSPPRSRERPRNNYRRARSRSRSFSPVKRTGIRNQRTGSNSPPIAQRSRNSSRWDRNSNPAKSQEGTTRNEGIDGQEEGITNRSRWEREQNSDDEKMNNSTNTTIHNQQPNQSNEKASPVSNKKPTTSNSSTKHRKSHSKSPGKQHEQGSGAHRRQESHRRRSRSSESKSKSDTKNRSKDSHNTSDSRRRSSGNRKSRSRSRSGDKRKSSKNQRKSRRSRSPSGEKRKSRSRSHNRRRKSPRRHRSRSGSSSKERKSSKYKSKRRRYSSSSDSD</sequence>
<dbReference type="EnsemblMetazoa" id="XM_021061585.2">
    <property type="protein sequence ID" value="XP_020917244.1"/>
    <property type="gene ID" value="LOC110254579"/>
</dbReference>
<feature type="compositionally biased region" description="Polar residues" evidence="5">
    <location>
        <begin position="390"/>
        <end position="401"/>
    </location>
</feature>
<dbReference type="PRINTS" id="PR00153">
    <property type="entry name" value="CSAPPISMRASE"/>
</dbReference>
<dbReference type="GO" id="GO:0016018">
    <property type="term" value="F:cyclosporin A binding"/>
    <property type="evidence" value="ECO:0007669"/>
    <property type="project" value="TreeGrafter"/>
</dbReference>
<feature type="compositionally biased region" description="Polar residues" evidence="5">
    <location>
        <begin position="418"/>
        <end position="428"/>
    </location>
</feature>
<evidence type="ECO:0000313" key="7">
    <source>
        <dbReference type="EnsemblMetazoa" id="XP_020917244.1"/>
    </source>
</evidence>
<feature type="compositionally biased region" description="Basic and acidic residues" evidence="5">
    <location>
        <begin position="442"/>
        <end position="455"/>
    </location>
</feature>
<dbReference type="SUPFAM" id="SSF50891">
    <property type="entry name" value="Cyclophilin-like"/>
    <property type="match status" value="1"/>
</dbReference>
<protein>
    <recommendedName>
        <fullName evidence="2">peptidylprolyl isomerase</fullName>
        <ecNumber evidence="2">5.2.1.8</ecNumber>
    </recommendedName>
</protein>
<feature type="compositionally biased region" description="Basic residues" evidence="5">
    <location>
        <begin position="215"/>
        <end position="231"/>
    </location>
</feature>
<dbReference type="Proteomes" id="UP000887567">
    <property type="component" value="Unplaced"/>
</dbReference>
<keyword evidence="8" id="KW-1185">Reference proteome</keyword>
<evidence type="ECO:0000256" key="1">
    <source>
        <dbReference type="ARBA" id="ARBA00000971"/>
    </source>
</evidence>
<feature type="compositionally biased region" description="Polar residues" evidence="5">
    <location>
        <begin position="456"/>
        <end position="478"/>
    </location>
</feature>
<dbReference type="PANTHER" id="PTHR11071:SF565">
    <property type="entry name" value="MOCA-CYP, ISOFORM A"/>
    <property type="match status" value="1"/>
</dbReference>
<feature type="compositionally biased region" description="Basic residues" evidence="5">
    <location>
        <begin position="585"/>
        <end position="605"/>
    </location>
</feature>
<feature type="compositionally biased region" description="Low complexity" evidence="5">
    <location>
        <begin position="337"/>
        <end position="347"/>
    </location>
</feature>
<feature type="compositionally biased region" description="Basic residues" evidence="5">
    <location>
        <begin position="348"/>
        <end position="362"/>
    </location>
</feature>
<evidence type="ECO:0000256" key="5">
    <source>
        <dbReference type="SAM" id="MobiDB-lite"/>
    </source>
</evidence>
<feature type="compositionally biased region" description="Basic residues" evidence="5">
    <location>
        <begin position="616"/>
        <end position="625"/>
    </location>
</feature>
<dbReference type="Gene3D" id="2.40.100.10">
    <property type="entry name" value="Cyclophilin-like"/>
    <property type="match status" value="1"/>
</dbReference>
<evidence type="ECO:0000259" key="6">
    <source>
        <dbReference type="PROSITE" id="PS50072"/>
    </source>
</evidence>
<feature type="compositionally biased region" description="Basic residues" evidence="5">
    <location>
        <begin position="566"/>
        <end position="578"/>
    </location>
</feature>